<evidence type="ECO:0000256" key="7">
    <source>
        <dbReference type="ARBA" id="ARBA00053831"/>
    </source>
</evidence>
<dbReference type="InterPro" id="IPR019193">
    <property type="entry name" value="UBQ-conj_enz_E2-bd_prot"/>
</dbReference>
<dbReference type="AlphaFoldDB" id="A0AA89C6D6"/>
<evidence type="ECO:0000256" key="5">
    <source>
        <dbReference type="ARBA" id="ARBA00032234"/>
    </source>
</evidence>
<dbReference type="GO" id="GO:0051865">
    <property type="term" value="P:protein autoubiquitination"/>
    <property type="evidence" value="ECO:0007669"/>
    <property type="project" value="TreeGrafter"/>
</dbReference>
<gene>
    <name evidence="9" type="ORF">FSP39_003162</name>
</gene>
<dbReference type="EC" id="2.3.2.26" evidence="2"/>
<dbReference type="GO" id="GO:0043161">
    <property type="term" value="P:proteasome-mediated ubiquitin-dependent protein catabolic process"/>
    <property type="evidence" value="ECO:0007669"/>
    <property type="project" value="TreeGrafter"/>
</dbReference>
<dbReference type="Proteomes" id="UP001186944">
    <property type="component" value="Unassembled WGS sequence"/>
</dbReference>
<evidence type="ECO:0000256" key="3">
    <source>
        <dbReference type="ARBA" id="ARBA00013646"/>
    </source>
</evidence>
<evidence type="ECO:0000256" key="1">
    <source>
        <dbReference type="ARBA" id="ARBA00000885"/>
    </source>
</evidence>
<evidence type="ECO:0000313" key="10">
    <source>
        <dbReference type="Proteomes" id="UP001186944"/>
    </source>
</evidence>
<evidence type="ECO:0000256" key="4">
    <source>
        <dbReference type="ARBA" id="ARBA00029737"/>
    </source>
</evidence>
<dbReference type="EMBL" id="VSWD01000001">
    <property type="protein sequence ID" value="KAK3108205.1"/>
    <property type="molecule type" value="Genomic_DNA"/>
</dbReference>
<dbReference type="GO" id="GO:0005634">
    <property type="term" value="C:nucleus"/>
    <property type="evidence" value="ECO:0007669"/>
    <property type="project" value="TreeGrafter"/>
</dbReference>
<reference evidence="9" key="1">
    <citation type="submission" date="2019-08" db="EMBL/GenBank/DDBJ databases">
        <title>The improved chromosome-level genome for the pearl oyster Pinctada fucata martensii using PacBio sequencing and Hi-C.</title>
        <authorList>
            <person name="Zheng Z."/>
        </authorList>
    </citation>
    <scope>NUCLEOTIDE SEQUENCE</scope>
    <source>
        <strain evidence="9">ZZ-2019</strain>
        <tissue evidence="9">Adductor muscle</tissue>
    </source>
</reference>
<dbReference type="GO" id="GO:0000151">
    <property type="term" value="C:ubiquitin ligase complex"/>
    <property type="evidence" value="ECO:0007669"/>
    <property type="project" value="TreeGrafter"/>
</dbReference>
<proteinExistence type="predicted"/>
<comment type="subunit">
    <text evidence="8">Interacts with UBE2C/UbcH10 (E2 ubiquitin-conjugating enzyme). In vitro, interacts with cyclin-B.</text>
</comment>
<evidence type="ECO:0000256" key="2">
    <source>
        <dbReference type="ARBA" id="ARBA00012485"/>
    </source>
</evidence>
<dbReference type="PANTHER" id="PTHR31531">
    <property type="entry name" value="E3 UBIQUITIN-PROTEIN LIGASE E3D FAMILY MEMBER"/>
    <property type="match status" value="1"/>
</dbReference>
<protein>
    <recommendedName>
        <fullName evidence="3">E3 ubiquitin-protein ligase E3D</fullName>
        <ecNumber evidence="2">2.3.2.26</ecNumber>
    </recommendedName>
    <alternativeName>
        <fullName evidence="6">HECT-type E3 ubiquitin transferase E3D</fullName>
    </alternativeName>
    <alternativeName>
        <fullName evidence="5">UbcH10-binding protein with a HECT-like domain</fullName>
    </alternativeName>
    <alternativeName>
        <fullName evidence="4">Ubiquitin-conjugating enzyme E2C-binding protein</fullName>
    </alternativeName>
</protein>
<keyword evidence="10" id="KW-1185">Reference proteome</keyword>
<name>A0AA89C6D6_PINIB</name>
<dbReference type="PANTHER" id="PTHR31531:SF2">
    <property type="entry name" value="E3 UBIQUITIN-PROTEIN LIGASE E3D"/>
    <property type="match status" value="1"/>
</dbReference>
<organism evidence="9 10">
    <name type="scientific">Pinctada imbricata</name>
    <name type="common">Atlantic pearl-oyster</name>
    <name type="synonym">Pinctada martensii</name>
    <dbReference type="NCBI Taxonomy" id="66713"/>
    <lineage>
        <taxon>Eukaryota</taxon>
        <taxon>Metazoa</taxon>
        <taxon>Spiralia</taxon>
        <taxon>Lophotrochozoa</taxon>
        <taxon>Mollusca</taxon>
        <taxon>Bivalvia</taxon>
        <taxon>Autobranchia</taxon>
        <taxon>Pteriomorphia</taxon>
        <taxon>Pterioida</taxon>
        <taxon>Pterioidea</taxon>
        <taxon>Pteriidae</taxon>
        <taxon>Pinctada</taxon>
    </lineage>
</organism>
<comment type="catalytic activity">
    <reaction evidence="1">
        <text>S-ubiquitinyl-[E2 ubiquitin-conjugating enzyme]-L-cysteine + [acceptor protein]-L-lysine = [E2 ubiquitin-conjugating enzyme]-L-cysteine + N(6)-ubiquitinyl-[acceptor protein]-L-lysine.</text>
        <dbReference type="EC" id="2.3.2.26"/>
    </reaction>
</comment>
<dbReference type="GO" id="GO:0000209">
    <property type="term" value="P:protein polyubiquitination"/>
    <property type="evidence" value="ECO:0007669"/>
    <property type="project" value="TreeGrafter"/>
</dbReference>
<evidence type="ECO:0000256" key="8">
    <source>
        <dbReference type="ARBA" id="ARBA00064185"/>
    </source>
</evidence>
<comment type="caution">
    <text evidence="9">The sequence shown here is derived from an EMBL/GenBank/DDBJ whole genome shotgun (WGS) entry which is preliminary data.</text>
</comment>
<comment type="function">
    <text evidence="7">E3 ubiquitin-protein ligase which accepts ubiquitin from specific E2 ubiquitin-conjugating enzymes, and transfers it to substrates, generally promoting their degradation by the proteasome. Independently of its E3 ubiquitin-protein ligase activity, acts as an inhibitor of CPSF3 endonuclease activity by blocking CPSF3 active site.</text>
</comment>
<evidence type="ECO:0000256" key="6">
    <source>
        <dbReference type="ARBA" id="ARBA00032298"/>
    </source>
</evidence>
<dbReference type="Pfam" id="PF09814">
    <property type="entry name" value="HECT_2"/>
    <property type="match status" value="1"/>
</dbReference>
<dbReference type="GO" id="GO:0030332">
    <property type="term" value="F:cyclin binding"/>
    <property type="evidence" value="ECO:0007669"/>
    <property type="project" value="TreeGrafter"/>
</dbReference>
<dbReference type="GO" id="GO:0006513">
    <property type="term" value="P:protein monoubiquitination"/>
    <property type="evidence" value="ECO:0007669"/>
    <property type="project" value="TreeGrafter"/>
</dbReference>
<sequence>KRKKLQDLLVEYIQTNQDKCYCRACGQKLLANEMKFRNVYPLPSDDWSNFTDIWFCHQHGDQSEADNPGGVSMLPRSHDCHVGDLYFLVDSGHVTRGGVREQCDVICCSRCQNIIGEVSVVPNQNGR</sequence>
<feature type="non-terminal residue" evidence="9">
    <location>
        <position position="1"/>
    </location>
</feature>
<accession>A0AA89C6D6</accession>
<dbReference type="GO" id="GO:0005829">
    <property type="term" value="C:cytosol"/>
    <property type="evidence" value="ECO:0007669"/>
    <property type="project" value="TreeGrafter"/>
</dbReference>
<dbReference type="GO" id="GO:0061630">
    <property type="term" value="F:ubiquitin protein ligase activity"/>
    <property type="evidence" value="ECO:0007669"/>
    <property type="project" value="UniProtKB-EC"/>
</dbReference>
<dbReference type="GO" id="GO:0031624">
    <property type="term" value="F:ubiquitin conjugating enzyme binding"/>
    <property type="evidence" value="ECO:0007669"/>
    <property type="project" value="TreeGrafter"/>
</dbReference>
<evidence type="ECO:0000313" key="9">
    <source>
        <dbReference type="EMBL" id="KAK3108205.1"/>
    </source>
</evidence>